<dbReference type="PANTHER" id="PTHR24104">
    <property type="entry name" value="E3 UBIQUITIN-PROTEIN LIGASE NHLRC1-RELATED"/>
    <property type="match status" value="1"/>
</dbReference>
<evidence type="ECO:0000256" key="1">
    <source>
        <dbReference type="SAM" id="Phobius"/>
    </source>
</evidence>
<accession>A0A9D1N8K8</accession>
<keyword evidence="2" id="KW-0732">Signal</keyword>
<protein>
    <submittedName>
        <fullName evidence="4">SH3 domain-containing protein</fullName>
    </submittedName>
</protein>
<comment type="caution">
    <text evidence="4">The sequence shown here is derived from an EMBL/GenBank/DDBJ whole genome shotgun (WGS) entry which is preliminary data.</text>
</comment>
<dbReference type="InterPro" id="IPR011042">
    <property type="entry name" value="6-blade_b-propeller_TolB-like"/>
</dbReference>
<dbReference type="Proteomes" id="UP000886857">
    <property type="component" value="Unassembled WGS sequence"/>
</dbReference>
<dbReference type="EMBL" id="DVOE01000019">
    <property type="protein sequence ID" value="HIU98497.1"/>
    <property type="molecule type" value="Genomic_DNA"/>
</dbReference>
<dbReference type="AlphaFoldDB" id="A0A9D1N8K8"/>
<dbReference type="PANTHER" id="PTHR24104:SF25">
    <property type="entry name" value="PROTEIN LIN-41"/>
    <property type="match status" value="1"/>
</dbReference>
<feature type="domain" description="SH3b" evidence="3">
    <location>
        <begin position="740"/>
        <end position="786"/>
    </location>
</feature>
<keyword evidence="1" id="KW-0812">Transmembrane</keyword>
<name>A0A9D1N8K8_9FIRM</name>
<organism evidence="4 5">
    <name type="scientific">Candidatus Limadaptatus stercoripullorum</name>
    <dbReference type="NCBI Taxonomy" id="2840846"/>
    <lineage>
        <taxon>Bacteria</taxon>
        <taxon>Bacillati</taxon>
        <taxon>Bacillota</taxon>
        <taxon>Clostridia</taxon>
        <taxon>Eubacteriales</taxon>
        <taxon>Candidatus Limadaptatus</taxon>
    </lineage>
</organism>
<evidence type="ECO:0000313" key="4">
    <source>
        <dbReference type="EMBL" id="HIU98497.1"/>
    </source>
</evidence>
<evidence type="ECO:0000313" key="5">
    <source>
        <dbReference type="Proteomes" id="UP000886857"/>
    </source>
</evidence>
<keyword evidence="1" id="KW-1133">Transmembrane helix</keyword>
<reference evidence="4" key="1">
    <citation type="submission" date="2020-10" db="EMBL/GenBank/DDBJ databases">
        <authorList>
            <person name="Gilroy R."/>
        </authorList>
    </citation>
    <scope>NUCLEOTIDE SEQUENCE</scope>
    <source>
        <strain evidence="4">10406</strain>
    </source>
</reference>
<feature type="transmembrane region" description="Helical" evidence="1">
    <location>
        <begin position="796"/>
        <end position="817"/>
    </location>
</feature>
<dbReference type="SUPFAM" id="SSF63825">
    <property type="entry name" value="YWTD domain"/>
    <property type="match status" value="2"/>
</dbReference>
<dbReference type="Gene3D" id="2.30.30.40">
    <property type="entry name" value="SH3 Domains"/>
    <property type="match status" value="1"/>
</dbReference>
<dbReference type="InterPro" id="IPR050952">
    <property type="entry name" value="TRIM-NHL_E3_ligases"/>
</dbReference>
<keyword evidence="1" id="KW-0472">Membrane</keyword>
<proteinExistence type="predicted"/>
<dbReference type="GO" id="GO:0008270">
    <property type="term" value="F:zinc ion binding"/>
    <property type="evidence" value="ECO:0007669"/>
    <property type="project" value="UniProtKB-KW"/>
</dbReference>
<feature type="signal peptide" evidence="2">
    <location>
        <begin position="1"/>
        <end position="32"/>
    </location>
</feature>
<dbReference type="Gene3D" id="2.120.10.30">
    <property type="entry name" value="TolB, C-terminal domain"/>
    <property type="match status" value="1"/>
</dbReference>
<feature type="chain" id="PRO_5039358055" evidence="2">
    <location>
        <begin position="33"/>
        <end position="827"/>
    </location>
</feature>
<evidence type="ECO:0000259" key="3">
    <source>
        <dbReference type="Pfam" id="PF08239"/>
    </source>
</evidence>
<reference evidence="4" key="2">
    <citation type="journal article" date="2021" name="PeerJ">
        <title>Extensive microbial diversity within the chicken gut microbiome revealed by metagenomics and culture.</title>
        <authorList>
            <person name="Gilroy R."/>
            <person name="Ravi A."/>
            <person name="Getino M."/>
            <person name="Pursley I."/>
            <person name="Horton D.L."/>
            <person name="Alikhan N.F."/>
            <person name="Baker D."/>
            <person name="Gharbi K."/>
            <person name="Hall N."/>
            <person name="Watson M."/>
            <person name="Adriaenssens E.M."/>
            <person name="Foster-Nyarko E."/>
            <person name="Jarju S."/>
            <person name="Secka A."/>
            <person name="Antonio M."/>
            <person name="Oren A."/>
            <person name="Chaudhuri R.R."/>
            <person name="La Ragione R."/>
            <person name="Hildebrand F."/>
            <person name="Pallen M.J."/>
        </authorList>
    </citation>
    <scope>NUCLEOTIDE SEQUENCE</scope>
    <source>
        <strain evidence="4">10406</strain>
    </source>
</reference>
<gene>
    <name evidence="4" type="ORF">IAC73_01465</name>
</gene>
<dbReference type="Pfam" id="PF08239">
    <property type="entry name" value="SH3_3"/>
    <property type="match status" value="1"/>
</dbReference>
<sequence length="827" mass="86433">MSFSVGMILSVAALVLCLLAAACLFPAKTASAAPEVSASSSQETLDYELVHPSSDDFFPVANASLVAADAGYIAVLEKDDDAARVVVAGRAGGDFLSLPVPEAGVSGMWLVGSTLLVAANTDGSPDDFVYDTFYAADLTAEAPELTARSFHSGTARYLVSDGTSLYVKSENALWVYNSELTLEKGNITHSTALSSENIFVAENGKVYIFASKYGERQYYIYDIELNEATKIAGGFVPYAAANASGGVFVSTSEYDTLVVVDRESGGLLEAGGNDFVTDIPAGPSTLFAAFGDELFVVADGGIEVYSVDWERGTLSLTSELSMSGSGTDRLDSPSGVIEDDGALIIADSGNSRVVVKNADGVGAAGGARVSKLVPYSGRYIAVGEDGMFFTDSSASALAEFAPAAKLIASGARPVDAFTLDGELYILTEDSLYRLVGPSFSRVRSGLDGALAADVSVRGGYIFVLTESGIHTLAADGSDLRAFRSCDLSGCSDLAVDYAGNIYVSFPAQNAVRVYINRPSALELEKEFVLADHGYPASPGSLFLSGSELLFTSSSCFVGRAEIGAVTEDSYVPPSPPAVSADSPSHFARTTAATEMFDDTTLLDSSVAVPAGTTVLVFDDVPASGGYVCAYADGKLGYVPGDALAEVDPVRVNGAYDLDSGTPLHSYPHLGAAARTQSVLRLDGFDDAAGLDGGVWARVEIDGKTHFVPRSALHEYIVVVPEPERVFGRAVGERIGGIVQLFAAPSDSAPIVTEIVDGTRLEVLEDAGDWWYVVVDGVHGYALKSEVELEGLTPVQIAAIVIAVLVTAIAAGIAVITYQTRKKQKEDG</sequence>
<dbReference type="InterPro" id="IPR003646">
    <property type="entry name" value="SH3-like_bac-type"/>
</dbReference>
<evidence type="ECO:0000256" key="2">
    <source>
        <dbReference type="SAM" id="SignalP"/>
    </source>
</evidence>